<dbReference type="Pfam" id="PF06668">
    <property type="entry name" value="ITI_HC_C"/>
    <property type="match status" value="1"/>
</dbReference>
<evidence type="ECO:0000313" key="3">
    <source>
        <dbReference type="Proteomes" id="UP001642483"/>
    </source>
</evidence>
<comment type="caution">
    <text evidence="2">The sequence shown here is derived from an EMBL/GenBank/DDBJ whole genome shotgun (WGS) entry which is preliminary data.</text>
</comment>
<reference evidence="2 3" key="1">
    <citation type="submission" date="2024-02" db="EMBL/GenBank/DDBJ databases">
        <authorList>
            <person name="Daric V."/>
            <person name="Darras S."/>
        </authorList>
    </citation>
    <scope>NUCLEOTIDE SEQUENCE [LARGE SCALE GENOMIC DNA]</scope>
</reference>
<dbReference type="EMBL" id="CAWYQH010000152">
    <property type="protein sequence ID" value="CAK8696264.1"/>
    <property type="molecule type" value="Genomic_DNA"/>
</dbReference>
<dbReference type="Proteomes" id="UP001642483">
    <property type="component" value="Unassembled WGS sequence"/>
</dbReference>
<sequence>MTVCSLIISELKPEDLRKTANHLNFNDALIFKIILKRKLEGSLHQKNHVDFSVNADNTTFNSRVDGVIGQFLNSDIVVSPGSNERERYFTINGQYGRVVQYERQRPGTVEKVACWHSHRNAQDLIQRAHEHYLVDEITSIPTFA</sequence>
<protein>
    <recommendedName>
        <fullName evidence="1">Inter-alpha-trypsin inhibitor heavy chain C-terminal domain-containing protein</fullName>
    </recommendedName>
</protein>
<feature type="domain" description="Inter-alpha-trypsin inhibitor heavy chain C-terminal" evidence="1">
    <location>
        <begin position="23"/>
        <end position="118"/>
    </location>
</feature>
<accession>A0ABP0GX03</accession>
<evidence type="ECO:0000313" key="2">
    <source>
        <dbReference type="EMBL" id="CAK8696264.1"/>
    </source>
</evidence>
<evidence type="ECO:0000259" key="1">
    <source>
        <dbReference type="Pfam" id="PF06668"/>
    </source>
</evidence>
<dbReference type="InterPro" id="IPR010600">
    <property type="entry name" value="ITI_HC_C"/>
</dbReference>
<name>A0ABP0GX03_CLALP</name>
<organism evidence="2 3">
    <name type="scientific">Clavelina lepadiformis</name>
    <name type="common">Light-bulb sea squirt</name>
    <name type="synonym">Ascidia lepadiformis</name>
    <dbReference type="NCBI Taxonomy" id="159417"/>
    <lineage>
        <taxon>Eukaryota</taxon>
        <taxon>Metazoa</taxon>
        <taxon>Chordata</taxon>
        <taxon>Tunicata</taxon>
        <taxon>Ascidiacea</taxon>
        <taxon>Aplousobranchia</taxon>
        <taxon>Clavelinidae</taxon>
        <taxon>Clavelina</taxon>
    </lineage>
</organism>
<keyword evidence="3" id="KW-1185">Reference proteome</keyword>
<gene>
    <name evidence="2" type="ORF">CVLEPA_LOCUS29434</name>
</gene>
<proteinExistence type="predicted"/>